<protein>
    <recommendedName>
        <fullName evidence="2">Ricin B lectin domain-containing protein</fullName>
    </recommendedName>
</protein>
<dbReference type="PROSITE" id="PS50231">
    <property type="entry name" value="RICIN_B_LECTIN"/>
    <property type="match status" value="1"/>
</dbReference>
<gene>
    <name evidence="3" type="ORF">GCM10015535_44460</name>
</gene>
<accession>A0ABQ2W2Z8</accession>
<dbReference type="Gene3D" id="2.80.10.50">
    <property type="match status" value="1"/>
</dbReference>
<dbReference type="EMBL" id="BMTF01000015">
    <property type="protein sequence ID" value="GGV89803.1"/>
    <property type="molecule type" value="Genomic_DNA"/>
</dbReference>
<feature type="signal peptide" evidence="1">
    <location>
        <begin position="1"/>
        <end position="31"/>
    </location>
</feature>
<feature type="chain" id="PRO_5045594250" description="Ricin B lectin domain-containing protein" evidence="1">
    <location>
        <begin position="32"/>
        <end position="195"/>
    </location>
</feature>
<evidence type="ECO:0000313" key="3">
    <source>
        <dbReference type="EMBL" id="GGV89803.1"/>
    </source>
</evidence>
<keyword evidence="1" id="KW-0732">Signal</keyword>
<keyword evidence="4" id="KW-1185">Reference proteome</keyword>
<evidence type="ECO:0000256" key="1">
    <source>
        <dbReference type="SAM" id="SignalP"/>
    </source>
</evidence>
<evidence type="ECO:0000313" key="4">
    <source>
        <dbReference type="Proteomes" id="UP000660675"/>
    </source>
</evidence>
<reference evidence="4" key="1">
    <citation type="journal article" date="2019" name="Int. J. Syst. Evol. Microbiol.">
        <title>The Global Catalogue of Microorganisms (GCM) 10K type strain sequencing project: providing services to taxonomists for standard genome sequencing and annotation.</title>
        <authorList>
            <consortium name="The Broad Institute Genomics Platform"/>
            <consortium name="The Broad Institute Genome Sequencing Center for Infectious Disease"/>
            <person name="Wu L."/>
            <person name="Ma J."/>
        </authorList>
    </citation>
    <scope>NUCLEOTIDE SEQUENCE [LARGE SCALE GENOMIC DNA]</scope>
    <source>
        <strain evidence="4">JCM 4376</strain>
    </source>
</reference>
<dbReference type="SUPFAM" id="SSF50370">
    <property type="entry name" value="Ricin B-like lectins"/>
    <property type="match status" value="1"/>
</dbReference>
<sequence length="195" mass="21205">MSKRNHPARVLAAALLTATAVAAAGAAPASAAPTPNTDLINKMDGSRLALLSNSTGEGATAITLRDPGWNYSTERWERDVSAWQADAPNTYTVVLRNEAANKCLQPSAATPQRGTTVVVRTCDGSRLQKWSIYPEKVGDSYTGWWMYRPVVDKKLALSLNRYHDGSWDTLYLNIAQPSSDRLWRSAVNDTPVANG</sequence>
<dbReference type="InterPro" id="IPR000772">
    <property type="entry name" value="Ricin_B_lectin"/>
</dbReference>
<evidence type="ECO:0000259" key="2">
    <source>
        <dbReference type="Pfam" id="PF14200"/>
    </source>
</evidence>
<dbReference type="Pfam" id="PF14200">
    <property type="entry name" value="RicinB_lectin_2"/>
    <property type="match status" value="1"/>
</dbReference>
<dbReference type="CDD" id="cd00161">
    <property type="entry name" value="beta-trefoil_Ricin-like"/>
    <property type="match status" value="1"/>
</dbReference>
<comment type="caution">
    <text evidence="3">The sequence shown here is derived from an EMBL/GenBank/DDBJ whole genome shotgun (WGS) entry which is preliminary data.</text>
</comment>
<feature type="domain" description="Ricin B lectin" evidence="2">
    <location>
        <begin position="82"/>
        <end position="141"/>
    </location>
</feature>
<dbReference type="InterPro" id="IPR035992">
    <property type="entry name" value="Ricin_B-like_lectins"/>
</dbReference>
<name>A0ABQ2W2Z8_9ACTN</name>
<dbReference type="Proteomes" id="UP000660675">
    <property type="component" value="Unassembled WGS sequence"/>
</dbReference>
<organism evidence="3 4">
    <name type="scientific">Streptomyces gelaticus</name>
    <dbReference type="NCBI Taxonomy" id="285446"/>
    <lineage>
        <taxon>Bacteria</taxon>
        <taxon>Bacillati</taxon>
        <taxon>Actinomycetota</taxon>
        <taxon>Actinomycetes</taxon>
        <taxon>Kitasatosporales</taxon>
        <taxon>Streptomycetaceae</taxon>
        <taxon>Streptomyces</taxon>
    </lineage>
</organism>
<proteinExistence type="predicted"/>
<dbReference type="RefSeq" id="WP_189545511.1">
    <property type="nucleotide sequence ID" value="NZ_BMTF01000015.1"/>
</dbReference>